<dbReference type="PANTHER" id="PTHR11566">
    <property type="entry name" value="DYNAMIN"/>
    <property type="match status" value="1"/>
</dbReference>
<evidence type="ECO:0000256" key="2">
    <source>
        <dbReference type="ARBA" id="ARBA00023134"/>
    </source>
</evidence>
<feature type="domain" description="Dynamin-type G" evidence="5">
    <location>
        <begin position="93"/>
        <end position="359"/>
    </location>
</feature>
<dbReference type="PROSITE" id="PS51388">
    <property type="entry name" value="GED"/>
    <property type="match status" value="1"/>
</dbReference>
<dbReference type="InterPro" id="IPR003130">
    <property type="entry name" value="GED"/>
</dbReference>
<dbReference type="Pfam" id="PF01031">
    <property type="entry name" value="Dynamin_M"/>
    <property type="match status" value="1"/>
</dbReference>
<dbReference type="Pfam" id="PF02212">
    <property type="entry name" value="GED"/>
    <property type="match status" value="1"/>
</dbReference>
<dbReference type="InterPro" id="IPR027417">
    <property type="entry name" value="P-loop_NTPase"/>
</dbReference>
<evidence type="ECO:0000256" key="1">
    <source>
        <dbReference type="ARBA" id="ARBA00022741"/>
    </source>
</evidence>
<sequence length="718" mass="80884">MSNNPNKYRDSSDDEIYTSNINQRIPKPRQRNHQNYSDDDDETQLFNYSSGSSQGSRHTRKKNDLSTDGMGTVMGVMNKLYDVFNRLKLDGKGINLPQIVVCGSQSAGKTSILESIAGEEFLPRGTGIQTRCPIVLQLVHTKGNSKWMEFGHDPERKYEDWNEVKSMIEELTMDIERRGEVVTRRPITMKIYSPEVVDLTLVDLPGLVENCVDGQPEDLVEKIQELVLKYIQNPNSIILAVTAATTDIADSKCIRMAREVDPDGVRTLGVLTKLDLMDQGTTASEVLEGKKIKLKLGIVGVVNRSFSDTQKGKSVSDGLEKERKFLAKHYPKICSEHGTSTLINKTSSLLLNKITKSLPSVKARVEELIFTSTKRIQELGGDIQAVDKQRTFIHHIDRFNKSYCGEVDGRRRDVSTTKVSTSSKIKVIFDTVFKQKVTNLKPDSFTDEEISNAVLNSHALHSLQSVADDAFQELAKRVIQKLRPLVMNCTELVYMEMLKAIKTCFDPEATVRYPKLNNNIEVVASDLINQRYMACKTYLEDYMNAEAAIAKTSKPQFLKLLQSISKKGGVEESNSDQNYNYKNSDNERSNDDTSDGEAFNDSDSDEDSYKANKKKSFAKAPKANGHGNVRKLIQCYFDLSKTDMIDHVPKAIAYKLVYGVVDEMNKELMMTLNTADKVEELMLEAGNIKEIREKTVKLLNGYKEAREIIDEILCTTIM</sequence>
<name>A0ABP1RJ56_9HEXA</name>
<reference evidence="6 7" key="1">
    <citation type="submission" date="2024-08" db="EMBL/GenBank/DDBJ databases">
        <authorList>
            <person name="Cucini C."/>
            <person name="Frati F."/>
        </authorList>
    </citation>
    <scope>NUCLEOTIDE SEQUENCE [LARGE SCALE GENOMIC DNA]</scope>
</reference>
<dbReference type="InterPro" id="IPR022812">
    <property type="entry name" value="Dynamin"/>
</dbReference>
<evidence type="ECO:0000259" key="5">
    <source>
        <dbReference type="PROSITE" id="PS51718"/>
    </source>
</evidence>
<dbReference type="SMART" id="SM00302">
    <property type="entry name" value="GED"/>
    <property type="match status" value="1"/>
</dbReference>
<dbReference type="InterPro" id="IPR000375">
    <property type="entry name" value="Dynamin_stalk"/>
</dbReference>
<dbReference type="Proteomes" id="UP001642540">
    <property type="component" value="Unassembled WGS sequence"/>
</dbReference>
<gene>
    <name evidence="6" type="ORF">ODALV1_LOCUS22792</name>
</gene>
<evidence type="ECO:0000259" key="4">
    <source>
        <dbReference type="PROSITE" id="PS51388"/>
    </source>
</evidence>
<feature type="compositionally biased region" description="Acidic residues" evidence="3">
    <location>
        <begin position="592"/>
        <end position="606"/>
    </location>
</feature>
<evidence type="ECO:0000313" key="6">
    <source>
        <dbReference type="EMBL" id="CAL8129032.1"/>
    </source>
</evidence>
<feature type="region of interest" description="Disordered" evidence="3">
    <location>
        <begin position="569"/>
        <end position="622"/>
    </location>
</feature>
<dbReference type="PRINTS" id="PR00195">
    <property type="entry name" value="DYNAMIN"/>
</dbReference>
<keyword evidence="7" id="KW-1185">Reference proteome</keyword>
<feature type="domain" description="GED" evidence="4">
    <location>
        <begin position="626"/>
        <end position="717"/>
    </location>
</feature>
<dbReference type="EMBL" id="CAXLJM020000076">
    <property type="protein sequence ID" value="CAL8129032.1"/>
    <property type="molecule type" value="Genomic_DNA"/>
</dbReference>
<feature type="compositionally biased region" description="Polar residues" evidence="3">
    <location>
        <begin position="44"/>
        <end position="56"/>
    </location>
</feature>
<dbReference type="Pfam" id="PF00350">
    <property type="entry name" value="Dynamin_N"/>
    <property type="match status" value="1"/>
</dbReference>
<comment type="caution">
    <text evidence="6">The sequence shown here is derived from an EMBL/GenBank/DDBJ whole genome shotgun (WGS) entry which is preliminary data.</text>
</comment>
<proteinExistence type="predicted"/>
<dbReference type="InterPro" id="IPR045063">
    <property type="entry name" value="Dynamin_N"/>
</dbReference>
<keyword evidence="2" id="KW-0342">GTP-binding</keyword>
<dbReference type="CDD" id="cd08771">
    <property type="entry name" value="DLP_1"/>
    <property type="match status" value="1"/>
</dbReference>
<feature type="region of interest" description="Disordered" evidence="3">
    <location>
        <begin position="1"/>
        <end position="69"/>
    </location>
</feature>
<dbReference type="Gene3D" id="3.40.50.300">
    <property type="entry name" value="P-loop containing nucleotide triphosphate hydrolases"/>
    <property type="match status" value="1"/>
</dbReference>
<dbReference type="InterPro" id="IPR030381">
    <property type="entry name" value="G_DYNAMIN_dom"/>
</dbReference>
<keyword evidence="1" id="KW-0547">Nucleotide-binding</keyword>
<evidence type="ECO:0000256" key="3">
    <source>
        <dbReference type="SAM" id="MobiDB-lite"/>
    </source>
</evidence>
<dbReference type="Gene3D" id="1.20.120.1240">
    <property type="entry name" value="Dynamin, middle domain"/>
    <property type="match status" value="1"/>
</dbReference>
<dbReference type="InterPro" id="IPR020850">
    <property type="entry name" value="GED_dom"/>
</dbReference>
<accession>A0ABP1RJ56</accession>
<evidence type="ECO:0000313" key="7">
    <source>
        <dbReference type="Proteomes" id="UP001642540"/>
    </source>
</evidence>
<evidence type="ECO:0008006" key="8">
    <source>
        <dbReference type="Google" id="ProtNLM"/>
    </source>
</evidence>
<dbReference type="SMART" id="SM00053">
    <property type="entry name" value="DYNc"/>
    <property type="match status" value="1"/>
</dbReference>
<dbReference type="PROSITE" id="PS51718">
    <property type="entry name" value="G_DYNAMIN_2"/>
    <property type="match status" value="1"/>
</dbReference>
<protein>
    <recommendedName>
        <fullName evidence="8">Dynamin-1-like protein</fullName>
    </recommendedName>
</protein>
<organism evidence="6 7">
    <name type="scientific">Orchesella dallaii</name>
    <dbReference type="NCBI Taxonomy" id="48710"/>
    <lineage>
        <taxon>Eukaryota</taxon>
        <taxon>Metazoa</taxon>
        <taxon>Ecdysozoa</taxon>
        <taxon>Arthropoda</taxon>
        <taxon>Hexapoda</taxon>
        <taxon>Collembola</taxon>
        <taxon>Entomobryomorpha</taxon>
        <taxon>Entomobryoidea</taxon>
        <taxon>Orchesellidae</taxon>
        <taxon>Orchesellinae</taxon>
        <taxon>Orchesella</taxon>
    </lineage>
</organism>
<dbReference type="SUPFAM" id="SSF52540">
    <property type="entry name" value="P-loop containing nucleoside triphosphate hydrolases"/>
    <property type="match status" value="1"/>
</dbReference>
<dbReference type="InterPro" id="IPR001401">
    <property type="entry name" value="Dynamin_GTPase"/>
</dbReference>